<dbReference type="EMBL" id="LHXZ01000032">
    <property type="protein sequence ID" value="KXB03091.1"/>
    <property type="molecule type" value="Genomic_DNA"/>
</dbReference>
<feature type="domain" description="Core-binding (CB)" evidence="3">
    <location>
        <begin position="24"/>
        <end position="105"/>
    </location>
</feature>
<dbReference type="InterPro" id="IPR004107">
    <property type="entry name" value="Integrase_SAM-like_N"/>
</dbReference>
<dbReference type="PROSITE" id="PS51900">
    <property type="entry name" value="CB"/>
    <property type="match status" value="1"/>
</dbReference>
<dbReference type="Proteomes" id="UP000070565">
    <property type="component" value="Unassembled WGS sequence"/>
</dbReference>
<keyword evidence="1 2" id="KW-0238">DNA-binding</keyword>
<dbReference type="Pfam" id="PF13495">
    <property type="entry name" value="Phage_int_SAM_4"/>
    <property type="match status" value="1"/>
</dbReference>
<protein>
    <recommendedName>
        <fullName evidence="3">Core-binding (CB) domain-containing protein</fullName>
    </recommendedName>
</protein>
<dbReference type="InterPro" id="IPR011010">
    <property type="entry name" value="DNA_brk_join_enz"/>
</dbReference>
<evidence type="ECO:0000256" key="1">
    <source>
        <dbReference type="ARBA" id="ARBA00023125"/>
    </source>
</evidence>
<comment type="caution">
    <text evidence="4">The sequence shown here is derived from an EMBL/GenBank/DDBJ whole genome shotgun (WGS) entry which is preliminary data.</text>
</comment>
<evidence type="ECO:0000313" key="5">
    <source>
        <dbReference type="Proteomes" id="UP000070565"/>
    </source>
</evidence>
<evidence type="ECO:0000259" key="3">
    <source>
        <dbReference type="PROSITE" id="PS51900"/>
    </source>
</evidence>
<dbReference type="GO" id="GO:0003677">
    <property type="term" value="F:DNA binding"/>
    <property type="evidence" value="ECO:0007669"/>
    <property type="project" value="UniProtKB-UniRule"/>
</dbReference>
<gene>
    <name evidence="4" type="ORF">AKJ45_02555</name>
</gene>
<sequence>MPTNNYDSRMANLEKRIREAEMSEENRGVLWKFKRDLEVRDYSRGRIYKLLNYLKIMAENIDFNFEEATEDDIKDTVAWLNKRDVSDATKNDTRTILKMFYKWLNGGEYPDKVKWINTTRKRANSVLPKNVLTEKDVRKLMNGAKNARDKALISML</sequence>
<evidence type="ECO:0000313" key="4">
    <source>
        <dbReference type="EMBL" id="KXB03091.1"/>
    </source>
</evidence>
<name>A0A133V9I8_9EURY</name>
<evidence type="ECO:0000256" key="2">
    <source>
        <dbReference type="PROSITE-ProRule" id="PRU01248"/>
    </source>
</evidence>
<dbReference type="Gene3D" id="1.10.150.130">
    <property type="match status" value="1"/>
</dbReference>
<dbReference type="InterPro" id="IPR044068">
    <property type="entry name" value="CB"/>
</dbReference>
<organism evidence="4 5">
    <name type="scientific">candidate division MSBL1 archaeon SCGC-AAA261F19</name>
    <dbReference type="NCBI Taxonomy" id="1698275"/>
    <lineage>
        <taxon>Archaea</taxon>
        <taxon>Methanobacteriati</taxon>
        <taxon>Methanobacteriota</taxon>
        <taxon>candidate division MSBL1</taxon>
    </lineage>
</organism>
<keyword evidence="5" id="KW-1185">Reference proteome</keyword>
<dbReference type="SUPFAM" id="SSF56349">
    <property type="entry name" value="DNA breaking-rejoining enzymes"/>
    <property type="match status" value="1"/>
</dbReference>
<reference evidence="4 5" key="1">
    <citation type="journal article" date="2016" name="Sci. Rep.">
        <title>Metabolic traits of an uncultured archaeal lineage -MSBL1- from brine pools of the Red Sea.</title>
        <authorList>
            <person name="Mwirichia R."/>
            <person name="Alam I."/>
            <person name="Rashid M."/>
            <person name="Vinu M."/>
            <person name="Ba-Alawi W."/>
            <person name="Anthony Kamau A."/>
            <person name="Kamanda Ngugi D."/>
            <person name="Goker M."/>
            <person name="Klenk H.P."/>
            <person name="Bajic V."/>
            <person name="Stingl U."/>
        </authorList>
    </citation>
    <scope>NUCLEOTIDE SEQUENCE [LARGE SCALE GENOMIC DNA]</scope>
    <source>
        <strain evidence="4">SCGC-AAA261F19</strain>
    </source>
</reference>
<dbReference type="InterPro" id="IPR010998">
    <property type="entry name" value="Integrase_recombinase_N"/>
</dbReference>
<dbReference type="GO" id="GO:0015074">
    <property type="term" value="P:DNA integration"/>
    <property type="evidence" value="ECO:0007669"/>
    <property type="project" value="InterPro"/>
</dbReference>
<accession>A0A133V9I8</accession>
<proteinExistence type="predicted"/>
<dbReference type="AlphaFoldDB" id="A0A133V9I8"/>